<organism evidence="2 3">
    <name type="scientific">Fusarium euwallaceae</name>
    <dbReference type="NCBI Taxonomy" id="1147111"/>
    <lineage>
        <taxon>Eukaryota</taxon>
        <taxon>Fungi</taxon>
        <taxon>Dikarya</taxon>
        <taxon>Ascomycota</taxon>
        <taxon>Pezizomycotina</taxon>
        <taxon>Sordariomycetes</taxon>
        <taxon>Hypocreomycetidae</taxon>
        <taxon>Hypocreales</taxon>
        <taxon>Nectriaceae</taxon>
        <taxon>Fusarium</taxon>
        <taxon>Fusarium solani species complex</taxon>
    </lineage>
</organism>
<dbReference type="Proteomes" id="UP000287124">
    <property type="component" value="Unassembled WGS sequence"/>
</dbReference>
<dbReference type="EMBL" id="MIKF01000047">
    <property type="protein sequence ID" value="RTE80986.1"/>
    <property type="molecule type" value="Genomic_DNA"/>
</dbReference>
<feature type="compositionally biased region" description="Basic and acidic residues" evidence="1">
    <location>
        <begin position="158"/>
        <end position="168"/>
    </location>
</feature>
<protein>
    <submittedName>
        <fullName evidence="2">Uncharacterized protein</fullName>
    </submittedName>
</protein>
<reference evidence="2 3" key="1">
    <citation type="submission" date="2017-06" db="EMBL/GenBank/DDBJ databases">
        <title>Comparative genomic analysis of Ambrosia Fusariam Clade fungi.</title>
        <authorList>
            <person name="Stajich J.E."/>
            <person name="Carrillo J."/>
            <person name="Kijimoto T."/>
            <person name="Eskalen A."/>
            <person name="O'Donnell K."/>
            <person name="Kasson M."/>
        </authorList>
    </citation>
    <scope>NUCLEOTIDE SEQUENCE [LARGE SCALE GENOMIC DNA]</scope>
    <source>
        <strain evidence="2 3">UCR1854</strain>
    </source>
</reference>
<keyword evidence="3" id="KW-1185">Reference proteome</keyword>
<feature type="compositionally biased region" description="Basic and acidic residues" evidence="1">
    <location>
        <begin position="83"/>
        <end position="93"/>
    </location>
</feature>
<feature type="compositionally biased region" description="Polar residues" evidence="1">
    <location>
        <begin position="13"/>
        <end position="22"/>
    </location>
</feature>
<gene>
    <name evidence="2" type="ORF">BHE90_004439</name>
</gene>
<evidence type="ECO:0000313" key="3">
    <source>
        <dbReference type="Proteomes" id="UP000287124"/>
    </source>
</evidence>
<feature type="compositionally biased region" description="Polar residues" evidence="1">
    <location>
        <begin position="138"/>
        <end position="156"/>
    </location>
</feature>
<sequence>MDECVRLEEALQTEESQNAQEQSPRRRSGRRSFKWPFSLDDYGRTDEYRLPPVSTGLAAFSPGPAEASPRKRGTNPSPPRISHRSDNRNDLLRRATRSPQRRDDPTVERVSSRTEPKPRVERRASYIAPSISQHRDNLSQATPQSSAPLRSVTYTDLQRLRDNEDPRRHQSLPRTFQPRTYIEEDQDRDRLTDVKNAVASSERL</sequence>
<feature type="region of interest" description="Disordered" evidence="1">
    <location>
        <begin position="1"/>
        <end position="204"/>
    </location>
</feature>
<comment type="caution">
    <text evidence="2">The sequence shown here is derived from an EMBL/GenBank/DDBJ whole genome shotgun (WGS) entry which is preliminary data.</text>
</comment>
<evidence type="ECO:0000313" key="2">
    <source>
        <dbReference type="EMBL" id="RTE80986.1"/>
    </source>
</evidence>
<accession>A0A430LZ44</accession>
<name>A0A430LZ44_9HYPO</name>
<dbReference type="AlphaFoldDB" id="A0A430LZ44"/>
<proteinExistence type="predicted"/>
<feature type="compositionally biased region" description="Basic and acidic residues" evidence="1">
    <location>
        <begin position="100"/>
        <end position="124"/>
    </location>
</feature>
<evidence type="ECO:0000256" key="1">
    <source>
        <dbReference type="SAM" id="MobiDB-lite"/>
    </source>
</evidence>